<dbReference type="InterPro" id="IPR023696">
    <property type="entry name" value="Ureohydrolase_dom_sf"/>
</dbReference>
<dbReference type="PROSITE" id="PS01053">
    <property type="entry name" value="ARGINASE_1"/>
    <property type="match status" value="1"/>
</dbReference>
<keyword evidence="6" id="KW-1185">Reference proteome</keyword>
<dbReference type="RefSeq" id="WP_189000741.1">
    <property type="nucleotide sequence ID" value="NZ_BMOD01000002.1"/>
</dbReference>
<proteinExistence type="inferred from homology"/>
<dbReference type="PROSITE" id="PS51409">
    <property type="entry name" value="ARGINASE_2"/>
    <property type="match status" value="1"/>
</dbReference>
<dbReference type="EMBL" id="BMOD01000002">
    <property type="protein sequence ID" value="GGJ25694.1"/>
    <property type="molecule type" value="Genomic_DNA"/>
</dbReference>
<dbReference type="InterPro" id="IPR020855">
    <property type="entry name" value="Ureohydrolase_Mn_BS"/>
</dbReference>
<dbReference type="PIRSF" id="PIRSF036979">
    <property type="entry name" value="Arginase"/>
    <property type="match status" value="1"/>
</dbReference>
<keyword evidence="2" id="KW-0479">Metal-binding</keyword>
<evidence type="ECO:0000256" key="1">
    <source>
        <dbReference type="ARBA" id="ARBA00009227"/>
    </source>
</evidence>
<gene>
    <name evidence="5" type="ORF">GCM10008938_09780</name>
</gene>
<comment type="caution">
    <text evidence="5">The sequence shown here is derived from an EMBL/GenBank/DDBJ whole genome shotgun (WGS) entry which is preliminary data.</text>
</comment>
<protein>
    <submittedName>
        <fullName evidence="5">Agmatinase</fullName>
    </submittedName>
</protein>
<dbReference type="InterPro" id="IPR006035">
    <property type="entry name" value="Ureohydrolase"/>
</dbReference>
<name>A0ABQ2CVT0_9DEIO</name>
<evidence type="ECO:0000313" key="6">
    <source>
        <dbReference type="Proteomes" id="UP000632222"/>
    </source>
</evidence>
<accession>A0ABQ2CVT0</accession>
<evidence type="ECO:0000256" key="2">
    <source>
        <dbReference type="ARBA" id="ARBA00022723"/>
    </source>
</evidence>
<sequence>MTHLPFSGLISFARAPILDLAADFRADVGVLGLPFDIALGFRPGARFAPRAIREASLRYALPPEGFYDLRTGQRKLAGLQLVDAGDVILPSLEPELARNRITEAAQQLKSRVKLPIFLGGDHSVSYPLLRAFSDVKDLHIVQLDAHLDFTDVRNDTRFSNSSPFRRACEDLPNLKHITTIGLRGLRFDEEAVQAAKSRGHALVGMWDCADLEKVIQQLPEGKNVYLSFDVDVLDPAVLPATSSPEVDGMSYATAMTLIRETVKRNTLVGLDVVELTPALDASGNSNLLIARLIMETLTEVFS</sequence>
<evidence type="ECO:0000256" key="3">
    <source>
        <dbReference type="ARBA" id="ARBA00022801"/>
    </source>
</evidence>
<dbReference type="PANTHER" id="PTHR11358:SF26">
    <property type="entry name" value="GUANIDINO ACID HYDROLASE, MITOCHONDRIAL"/>
    <property type="match status" value="1"/>
</dbReference>
<organism evidence="5 6">
    <name type="scientific">Deinococcus roseus</name>
    <dbReference type="NCBI Taxonomy" id="392414"/>
    <lineage>
        <taxon>Bacteria</taxon>
        <taxon>Thermotogati</taxon>
        <taxon>Deinococcota</taxon>
        <taxon>Deinococci</taxon>
        <taxon>Deinococcales</taxon>
        <taxon>Deinococcaceae</taxon>
        <taxon>Deinococcus</taxon>
    </lineage>
</organism>
<dbReference type="PANTHER" id="PTHR11358">
    <property type="entry name" value="ARGINASE/AGMATINASE"/>
    <property type="match status" value="1"/>
</dbReference>
<comment type="similarity">
    <text evidence="1">Belongs to the arginase family. Agmatinase subfamily.</text>
</comment>
<dbReference type="Pfam" id="PF00491">
    <property type="entry name" value="Arginase"/>
    <property type="match status" value="1"/>
</dbReference>
<dbReference type="Gene3D" id="3.40.800.10">
    <property type="entry name" value="Ureohydrolase domain"/>
    <property type="match status" value="1"/>
</dbReference>
<evidence type="ECO:0000256" key="4">
    <source>
        <dbReference type="RuleBase" id="RU003684"/>
    </source>
</evidence>
<dbReference type="Proteomes" id="UP000632222">
    <property type="component" value="Unassembled WGS sequence"/>
</dbReference>
<keyword evidence="3 4" id="KW-0378">Hydrolase</keyword>
<evidence type="ECO:0000313" key="5">
    <source>
        <dbReference type="EMBL" id="GGJ25694.1"/>
    </source>
</evidence>
<dbReference type="SUPFAM" id="SSF52768">
    <property type="entry name" value="Arginase/deacetylase"/>
    <property type="match status" value="1"/>
</dbReference>
<reference evidence="6" key="1">
    <citation type="journal article" date="2019" name="Int. J. Syst. Evol. Microbiol.">
        <title>The Global Catalogue of Microorganisms (GCM) 10K type strain sequencing project: providing services to taxonomists for standard genome sequencing and annotation.</title>
        <authorList>
            <consortium name="The Broad Institute Genomics Platform"/>
            <consortium name="The Broad Institute Genome Sequencing Center for Infectious Disease"/>
            <person name="Wu L."/>
            <person name="Ma J."/>
        </authorList>
    </citation>
    <scope>NUCLEOTIDE SEQUENCE [LARGE SCALE GENOMIC DNA]</scope>
    <source>
        <strain evidence="6">JCM 14370</strain>
    </source>
</reference>